<gene>
    <name evidence="1" type="ORF">ACFWR3_08305</name>
</gene>
<dbReference type="Pfam" id="PF19397">
    <property type="entry name" value="DUF5972"/>
    <property type="match status" value="1"/>
</dbReference>
<dbReference type="InterPro" id="IPR046015">
    <property type="entry name" value="DUF5972"/>
</dbReference>
<dbReference type="Proteomes" id="UP001598300">
    <property type="component" value="Unassembled WGS sequence"/>
</dbReference>
<evidence type="ECO:0000313" key="2">
    <source>
        <dbReference type="Proteomes" id="UP001598300"/>
    </source>
</evidence>
<dbReference type="EMBL" id="JBHXPM010000006">
    <property type="protein sequence ID" value="MFD3956077.1"/>
    <property type="molecule type" value="Genomic_DNA"/>
</dbReference>
<sequence length="44" mass="5358">MKQQQEKAKKAYMKPSLFKQGDFSKKTAGYFYGSYKEYWVRRII</sequence>
<reference evidence="1 2" key="1">
    <citation type="submission" date="2024-09" db="EMBL/GenBank/DDBJ databases">
        <title>The Natural Products Discovery Center: Release of the First 8490 Sequenced Strains for Exploring Actinobacteria Biosynthetic Diversity.</title>
        <authorList>
            <person name="Kalkreuter E."/>
            <person name="Kautsar S.A."/>
            <person name="Yang D."/>
            <person name="Bader C.D."/>
            <person name="Teijaro C.N."/>
            <person name="Fluegel L."/>
            <person name="Davis C.M."/>
            <person name="Simpson J.R."/>
            <person name="Lauterbach L."/>
            <person name="Steele A.D."/>
            <person name="Gui C."/>
            <person name="Meng S."/>
            <person name="Li G."/>
            <person name="Viehrig K."/>
            <person name="Ye F."/>
            <person name="Su P."/>
            <person name="Kiefer A.F."/>
            <person name="Nichols A."/>
            <person name="Cepeda A.J."/>
            <person name="Yan W."/>
            <person name="Fan B."/>
            <person name="Jiang Y."/>
            <person name="Adhikari A."/>
            <person name="Zheng C.-J."/>
            <person name="Schuster L."/>
            <person name="Cowan T.M."/>
            <person name="Smanski M.J."/>
            <person name="Chevrette M.G."/>
            <person name="De Carvalho L.P.S."/>
            <person name="Shen B."/>
        </authorList>
    </citation>
    <scope>NUCLEOTIDE SEQUENCE [LARGE SCALE GENOMIC DNA]</scope>
    <source>
        <strain evidence="1 2">NPDC058584</strain>
    </source>
</reference>
<protein>
    <submittedName>
        <fullName evidence="1">Keywimysin-related RiPP</fullName>
    </submittedName>
</protein>
<dbReference type="RefSeq" id="WP_018489031.1">
    <property type="nucleotide sequence ID" value="NZ_JBEPFV010000023.1"/>
</dbReference>
<keyword evidence="2" id="KW-1185">Reference proteome</keyword>
<organism evidence="1 2">
    <name type="scientific">Streptomyces bacillaris</name>
    <dbReference type="NCBI Taxonomy" id="68179"/>
    <lineage>
        <taxon>Bacteria</taxon>
        <taxon>Bacillati</taxon>
        <taxon>Actinomycetota</taxon>
        <taxon>Actinomycetes</taxon>
        <taxon>Kitasatosporales</taxon>
        <taxon>Streptomycetaceae</taxon>
        <taxon>Streptomyces</taxon>
    </lineage>
</organism>
<comment type="caution">
    <text evidence="1">The sequence shown here is derived from an EMBL/GenBank/DDBJ whole genome shotgun (WGS) entry which is preliminary data.</text>
</comment>
<evidence type="ECO:0000313" key="1">
    <source>
        <dbReference type="EMBL" id="MFD3956077.1"/>
    </source>
</evidence>
<accession>A0ABW6DU78</accession>
<proteinExistence type="predicted"/>
<name>A0ABW6DU78_9ACTN</name>